<feature type="non-terminal residue" evidence="2">
    <location>
        <position position="97"/>
    </location>
</feature>
<dbReference type="Proteomes" id="UP000649617">
    <property type="component" value="Unassembled WGS sequence"/>
</dbReference>
<dbReference type="InterPro" id="IPR007369">
    <property type="entry name" value="Peptidase_A22B_SPP"/>
</dbReference>
<feature type="transmembrane region" description="Helical" evidence="1">
    <location>
        <begin position="44"/>
        <end position="66"/>
    </location>
</feature>
<dbReference type="AlphaFoldDB" id="A0A812WMW9"/>
<feature type="transmembrane region" description="Helical" evidence="1">
    <location>
        <begin position="72"/>
        <end position="93"/>
    </location>
</feature>
<name>A0A812WMW9_SYMPI</name>
<organism evidence="2 3">
    <name type="scientific">Symbiodinium pilosum</name>
    <name type="common">Dinoflagellate</name>
    <dbReference type="NCBI Taxonomy" id="2952"/>
    <lineage>
        <taxon>Eukaryota</taxon>
        <taxon>Sar</taxon>
        <taxon>Alveolata</taxon>
        <taxon>Dinophyceae</taxon>
        <taxon>Suessiales</taxon>
        <taxon>Symbiodiniaceae</taxon>
        <taxon>Symbiodinium</taxon>
    </lineage>
</organism>
<feature type="transmembrane region" description="Helical" evidence="1">
    <location>
        <begin position="15"/>
        <end position="32"/>
    </location>
</feature>
<dbReference type="GO" id="GO:0098553">
    <property type="term" value="C:lumenal side of endoplasmic reticulum membrane"/>
    <property type="evidence" value="ECO:0007669"/>
    <property type="project" value="TreeGrafter"/>
</dbReference>
<evidence type="ECO:0000313" key="2">
    <source>
        <dbReference type="EMBL" id="CAE7683283.1"/>
    </source>
</evidence>
<dbReference type="GO" id="GO:0006465">
    <property type="term" value="P:signal peptide processing"/>
    <property type="evidence" value="ECO:0007669"/>
    <property type="project" value="TreeGrafter"/>
</dbReference>
<reference evidence="2" key="1">
    <citation type="submission" date="2021-02" db="EMBL/GenBank/DDBJ databases">
        <authorList>
            <person name="Dougan E. K."/>
            <person name="Rhodes N."/>
            <person name="Thang M."/>
            <person name="Chan C."/>
        </authorList>
    </citation>
    <scope>NUCLEOTIDE SEQUENCE</scope>
</reference>
<gene>
    <name evidence="2" type="primary">SPPL3</name>
    <name evidence="2" type="ORF">SPIL2461_LOCUS19063</name>
</gene>
<accession>A0A812WMW9</accession>
<dbReference type="GO" id="GO:0030660">
    <property type="term" value="C:Golgi-associated vesicle membrane"/>
    <property type="evidence" value="ECO:0007669"/>
    <property type="project" value="TreeGrafter"/>
</dbReference>
<keyword evidence="3" id="KW-1185">Reference proteome</keyword>
<dbReference type="GO" id="GO:0033619">
    <property type="term" value="P:membrane protein proteolysis"/>
    <property type="evidence" value="ECO:0007669"/>
    <property type="project" value="TreeGrafter"/>
</dbReference>
<keyword evidence="1" id="KW-0472">Membrane</keyword>
<dbReference type="GO" id="GO:0098554">
    <property type="term" value="C:cytoplasmic side of endoplasmic reticulum membrane"/>
    <property type="evidence" value="ECO:0007669"/>
    <property type="project" value="TreeGrafter"/>
</dbReference>
<sequence length="97" mass="9964">PGLLEVVLGSRASDVLGLGDVVFPAVLGGWALRRDLQSESESSPGYFVAVLIGYVLGCVGCEAAVYTFNLPGLPALVLLVPATLGCVSLLAAYRGEL</sequence>
<dbReference type="PANTHER" id="PTHR12174">
    <property type="entry name" value="SIGNAL PEPTIDE PEPTIDASE"/>
    <property type="match status" value="1"/>
</dbReference>
<keyword evidence="1" id="KW-1133">Transmembrane helix</keyword>
<evidence type="ECO:0000313" key="3">
    <source>
        <dbReference type="Proteomes" id="UP000649617"/>
    </source>
</evidence>
<dbReference type="PANTHER" id="PTHR12174:SF22">
    <property type="entry name" value="SIGNAL PEPTIDE PEPTIDASE-LIKE 3"/>
    <property type="match status" value="1"/>
</dbReference>
<protein>
    <submittedName>
        <fullName evidence="2">SPPL3 protein</fullName>
    </submittedName>
</protein>
<feature type="non-terminal residue" evidence="2">
    <location>
        <position position="1"/>
    </location>
</feature>
<evidence type="ECO:0000256" key="1">
    <source>
        <dbReference type="SAM" id="Phobius"/>
    </source>
</evidence>
<keyword evidence="1" id="KW-0812">Transmembrane</keyword>
<dbReference type="Pfam" id="PF04258">
    <property type="entry name" value="Peptidase_A22B"/>
    <property type="match status" value="1"/>
</dbReference>
<dbReference type="OrthoDB" id="441695at2759"/>
<proteinExistence type="predicted"/>
<dbReference type="GO" id="GO:0042500">
    <property type="term" value="F:aspartic endopeptidase activity, intramembrane cleaving"/>
    <property type="evidence" value="ECO:0007669"/>
    <property type="project" value="InterPro"/>
</dbReference>
<comment type="caution">
    <text evidence="2">The sequence shown here is derived from an EMBL/GenBank/DDBJ whole genome shotgun (WGS) entry which is preliminary data.</text>
</comment>
<dbReference type="EMBL" id="CAJNIZ010044262">
    <property type="protein sequence ID" value="CAE7683283.1"/>
    <property type="molecule type" value="Genomic_DNA"/>
</dbReference>